<dbReference type="EMBL" id="BGZK01000615">
    <property type="protein sequence ID" value="GBP53073.1"/>
    <property type="molecule type" value="Genomic_DNA"/>
</dbReference>
<comment type="caution">
    <text evidence="2">The sequence shown here is derived from an EMBL/GenBank/DDBJ whole genome shotgun (WGS) entry which is preliminary data.</text>
</comment>
<sequence length="211" mass="23294">MTTNPFNEINNSECNPMRKSGRPTGERLRLSLGQRRPRWTRRRAQQPTDVASGVASLHECRSCLVAGVLVCPSIILDIKQRVVSRDTSSSCRGEPSPGTRYGVLGALGVSAISEQNVFLLKAHSKLCVLQLNSLDVIPNISPLRLNDVRPRATCNQRRPTKFTRSSILAVGRLLTPRRAVRDRHSSLARGLSILQAISHKETPNEALCIAR</sequence>
<dbReference type="Proteomes" id="UP000299102">
    <property type="component" value="Unassembled WGS sequence"/>
</dbReference>
<accession>A0A4C1WPZ8</accession>
<protein>
    <submittedName>
        <fullName evidence="2">Uncharacterized protein</fullName>
    </submittedName>
</protein>
<name>A0A4C1WPZ8_EUMVA</name>
<evidence type="ECO:0000313" key="2">
    <source>
        <dbReference type="EMBL" id="GBP53073.1"/>
    </source>
</evidence>
<organism evidence="2 3">
    <name type="scientific">Eumeta variegata</name>
    <name type="common">Bagworm moth</name>
    <name type="synonym">Eumeta japonica</name>
    <dbReference type="NCBI Taxonomy" id="151549"/>
    <lineage>
        <taxon>Eukaryota</taxon>
        <taxon>Metazoa</taxon>
        <taxon>Ecdysozoa</taxon>
        <taxon>Arthropoda</taxon>
        <taxon>Hexapoda</taxon>
        <taxon>Insecta</taxon>
        <taxon>Pterygota</taxon>
        <taxon>Neoptera</taxon>
        <taxon>Endopterygota</taxon>
        <taxon>Lepidoptera</taxon>
        <taxon>Glossata</taxon>
        <taxon>Ditrysia</taxon>
        <taxon>Tineoidea</taxon>
        <taxon>Psychidae</taxon>
        <taxon>Oiketicinae</taxon>
        <taxon>Eumeta</taxon>
    </lineage>
</organism>
<dbReference type="AlphaFoldDB" id="A0A4C1WPZ8"/>
<evidence type="ECO:0000256" key="1">
    <source>
        <dbReference type="SAM" id="MobiDB-lite"/>
    </source>
</evidence>
<feature type="region of interest" description="Disordered" evidence="1">
    <location>
        <begin position="1"/>
        <end position="26"/>
    </location>
</feature>
<feature type="compositionally biased region" description="Polar residues" evidence="1">
    <location>
        <begin position="1"/>
        <end position="14"/>
    </location>
</feature>
<reference evidence="2 3" key="1">
    <citation type="journal article" date="2019" name="Commun. Biol.">
        <title>The bagworm genome reveals a unique fibroin gene that provides high tensile strength.</title>
        <authorList>
            <person name="Kono N."/>
            <person name="Nakamura H."/>
            <person name="Ohtoshi R."/>
            <person name="Tomita M."/>
            <person name="Numata K."/>
            <person name="Arakawa K."/>
        </authorList>
    </citation>
    <scope>NUCLEOTIDE SEQUENCE [LARGE SCALE GENOMIC DNA]</scope>
</reference>
<keyword evidence="3" id="KW-1185">Reference proteome</keyword>
<proteinExistence type="predicted"/>
<gene>
    <name evidence="2" type="ORF">EVAR_43359_1</name>
</gene>
<evidence type="ECO:0000313" key="3">
    <source>
        <dbReference type="Proteomes" id="UP000299102"/>
    </source>
</evidence>